<evidence type="ECO:0000313" key="1">
    <source>
        <dbReference type="EMBL" id="PWA90767.1"/>
    </source>
</evidence>
<comment type="caution">
    <text evidence="1">The sequence shown here is derived from an EMBL/GenBank/DDBJ whole genome shotgun (WGS) entry which is preliminary data.</text>
</comment>
<reference evidence="1 2" key="1">
    <citation type="journal article" date="2018" name="Mol. Plant">
        <title>The genome of Artemisia annua provides insight into the evolution of Asteraceae family and artemisinin biosynthesis.</title>
        <authorList>
            <person name="Shen Q."/>
            <person name="Zhang L."/>
            <person name="Liao Z."/>
            <person name="Wang S."/>
            <person name="Yan T."/>
            <person name="Shi P."/>
            <person name="Liu M."/>
            <person name="Fu X."/>
            <person name="Pan Q."/>
            <person name="Wang Y."/>
            <person name="Lv Z."/>
            <person name="Lu X."/>
            <person name="Zhang F."/>
            <person name="Jiang W."/>
            <person name="Ma Y."/>
            <person name="Chen M."/>
            <person name="Hao X."/>
            <person name="Li L."/>
            <person name="Tang Y."/>
            <person name="Lv G."/>
            <person name="Zhou Y."/>
            <person name="Sun X."/>
            <person name="Brodelius P.E."/>
            <person name="Rose J.K.C."/>
            <person name="Tang K."/>
        </authorList>
    </citation>
    <scope>NUCLEOTIDE SEQUENCE [LARGE SCALE GENOMIC DNA]</scope>
    <source>
        <strain evidence="2">cv. Huhao1</strain>
        <tissue evidence="1">Leaf</tissue>
    </source>
</reference>
<organism evidence="1 2">
    <name type="scientific">Artemisia annua</name>
    <name type="common">Sweet wormwood</name>
    <dbReference type="NCBI Taxonomy" id="35608"/>
    <lineage>
        <taxon>Eukaryota</taxon>
        <taxon>Viridiplantae</taxon>
        <taxon>Streptophyta</taxon>
        <taxon>Embryophyta</taxon>
        <taxon>Tracheophyta</taxon>
        <taxon>Spermatophyta</taxon>
        <taxon>Magnoliopsida</taxon>
        <taxon>eudicotyledons</taxon>
        <taxon>Gunneridae</taxon>
        <taxon>Pentapetalae</taxon>
        <taxon>asterids</taxon>
        <taxon>campanulids</taxon>
        <taxon>Asterales</taxon>
        <taxon>Asteraceae</taxon>
        <taxon>Asteroideae</taxon>
        <taxon>Anthemideae</taxon>
        <taxon>Artemisiinae</taxon>
        <taxon>Artemisia</taxon>
    </lineage>
</organism>
<dbReference type="EMBL" id="PKPP01000602">
    <property type="protein sequence ID" value="PWA90767.1"/>
    <property type="molecule type" value="Genomic_DNA"/>
</dbReference>
<keyword evidence="1" id="KW-0687">Ribonucleoprotein</keyword>
<sequence>MYTSRKKIQKDKDVEPSEFEESVAQIWINMYRNKRSMLKDLKIYLDPKARNDTEIQGWNNSVELTGRLSCRLRCMIAHAEDVCHPDLRFVGKRIYLDPKARNDTDTSWKHSVESTGSFLNLQPARKVAKSEEAISDLSVRLRQGVDQRKYVKRSVNIEIWVYV</sequence>
<accession>A0A2U1PYI3</accession>
<name>A0A2U1PYI3_ARTAN</name>
<dbReference type="Proteomes" id="UP000245207">
    <property type="component" value="Unassembled WGS sequence"/>
</dbReference>
<keyword evidence="1" id="KW-0689">Ribosomal protein</keyword>
<proteinExistence type="predicted"/>
<dbReference type="GO" id="GO:0005840">
    <property type="term" value="C:ribosome"/>
    <property type="evidence" value="ECO:0007669"/>
    <property type="project" value="UniProtKB-KW"/>
</dbReference>
<gene>
    <name evidence="1" type="ORF">CTI12_AA090070</name>
</gene>
<evidence type="ECO:0000313" key="2">
    <source>
        <dbReference type="Proteomes" id="UP000245207"/>
    </source>
</evidence>
<dbReference type="STRING" id="35608.A0A2U1PYI3"/>
<dbReference type="AlphaFoldDB" id="A0A2U1PYI3"/>
<protein>
    <submittedName>
        <fullName evidence="1">Ribosomal protein S7e</fullName>
    </submittedName>
</protein>
<dbReference type="OrthoDB" id="1724687at2759"/>
<keyword evidence="2" id="KW-1185">Reference proteome</keyword>